<dbReference type="Proteomes" id="UP000672097">
    <property type="component" value="Unassembled WGS sequence"/>
</dbReference>
<gene>
    <name evidence="1" type="ORF">KAK11_15540</name>
</gene>
<reference evidence="1 2" key="1">
    <citation type="submission" date="2021-04" db="EMBL/GenBank/DDBJ databases">
        <title>The genome sequence of type strain Ideonella paludis KCTC 32238.</title>
        <authorList>
            <person name="Liu Y."/>
        </authorList>
    </citation>
    <scope>NUCLEOTIDE SEQUENCE [LARGE SCALE GENOMIC DNA]</scope>
    <source>
        <strain evidence="1 2">KCTC 32238</strain>
    </source>
</reference>
<sequence>MSTKPRLYVAGPMSGLPELNFPAFHQAAAALRARGFEVVNPAEINVDPAAGWLACMRADIAQLITCDGLAMLSGWEKSRGAKVEYELARGLGLTVKSVQYWMAK</sequence>
<dbReference type="SUPFAM" id="SSF52309">
    <property type="entry name" value="N-(deoxy)ribosyltransferase-like"/>
    <property type="match status" value="1"/>
</dbReference>
<dbReference type="EMBL" id="JAGQDG010000006">
    <property type="protein sequence ID" value="MBQ0936746.1"/>
    <property type="molecule type" value="Genomic_DNA"/>
</dbReference>
<dbReference type="Gene3D" id="3.40.50.10400">
    <property type="entry name" value="Hypothetical protein PA1492"/>
    <property type="match status" value="1"/>
</dbReference>
<name>A0ABS5E014_9BURK</name>
<comment type="caution">
    <text evidence="1">The sequence shown here is derived from an EMBL/GenBank/DDBJ whole genome shotgun (WGS) entry which is preliminary data.</text>
</comment>
<dbReference type="Pfam" id="PF14359">
    <property type="entry name" value="DUF4406"/>
    <property type="match status" value="1"/>
</dbReference>
<protein>
    <submittedName>
        <fullName evidence="1">DUF4406 domain-containing protein</fullName>
    </submittedName>
</protein>
<dbReference type="InterPro" id="IPR025518">
    <property type="entry name" value="DUF4406"/>
</dbReference>
<organism evidence="1 2">
    <name type="scientific">Ideonella paludis</name>
    <dbReference type="NCBI Taxonomy" id="1233411"/>
    <lineage>
        <taxon>Bacteria</taxon>
        <taxon>Pseudomonadati</taxon>
        <taxon>Pseudomonadota</taxon>
        <taxon>Betaproteobacteria</taxon>
        <taxon>Burkholderiales</taxon>
        <taxon>Sphaerotilaceae</taxon>
        <taxon>Ideonella</taxon>
    </lineage>
</organism>
<evidence type="ECO:0000313" key="2">
    <source>
        <dbReference type="Proteomes" id="UP000672097"/>
    </source>
</evidence>
<keyword evidence="2" id="KW-1185">Reference proteome</keyword>
<accession>A0ABS5E014</accession>
<evidence type="ECO:0000313" key="1">
    <source>
        <dbReference type="EMBL" id="MBQ0936746.1"/>
    </source>
</evidence>
<dbReference type="RefSeq" id="WP_210810137.1">
    <property type="nucleotide sequence ID" value="NZ_JAGQDG010000006.1"/>
</dbReference>
<proteinExistence type="predicted"/>